<dbReference type="InterPro" id="IPR002901">
    <property type="entry name" value="MGlyc_endo_b_GlcNAc-like_dom"/>
</dbReference>
<dbReference type="Proteomes" id="UP000094580">
    <property type="component" value="Unassembled WGS sequence"/>
</dbReference>
<dbReference type="SUPFAM" id="SSF47090">
    <property type="entry name" value="PGBD-like"/>
    <property type="match status" value="1"/>
</dbReference>
<dbReference type="Gene3D" id="1.10.101.10">
    <property type="entry name" value="PGBD-like superfamily/PGBD"/>
    <property type="match status" value="1"/>
</dbReference>
<protein>
    <recommendedName>
        <fullName evidence="5">Peptidoglycan binding-like domain-containing protein</fullName>
    </recommendedName>
</protein>
<evidence type="ECO:0000259" key="1">
    <source>
        <dbReference type="Pfam" id="PF01471"/>
    </source>
</evidence>
<evidence type="ECO:0000259" key="2">
    <source>
        <dbReference type="Pfam" id="PF01832"/>
    </source>
</evidence>
<accession>A0ABX2ZV19</accession>
<evidence type="ECO:0008006" key="5">
    <source>
        <dbReference type="Google" id="ProtNLM"/>
    </source>
</evidence>
<dbReference type="InterPro" id="IPR036365">
    <property type="entry name" value="PGBD-like_sf"/>
</dbReference>
<gene>
    <name evidence="3" type="ORF">BED47_02950</name>
</gene>
<reference evidence="3 4" key="1">
    <citation type="submission" date="2016-07" db="EMBL/GenBank/DDBJ databases">
        <authorList>
            <person name="Townsley L."/>
            <person name="Shank E.A."/>
        </authorList>
    </citation>
    <scope>NUCLEOTIDE SEQUENCE [LARGE SCALE GENOMIC DNA]</scope>
    <source>
        <strain evidence="3 4">CH01</strain>
    </source>
</reference>
<proteinExistence type="predicted"/>
<comment type="caution">
    <text evidence="3">The sequence shown here is derived from an EMBL/GenBank/DDBJ whole genome shotgun (WGS) entry which is preliminary data.</text>
</comment>
<sequence length="213" mass="24154">MSNTIKYFQDAQEVSKKIGWLTEVIYTQWQVETAHFTSKNFKKNNNIAGQTWYPGLPLSSRGTARPKNEGGYYIKYNDPIQGYVDFILNNPRYSKVKTYKTANEQFKAIADAGWAADPNYADVLISVNNANIKNGLYKRIIQIELHPYKGILKKGSRGVQVKKIQEKIGVKVDGIFGILTEKAVKEFQRKNDLVVDGIVGVETWGKLFNPTNL</sequence>
<dbReference type="Pfam" id="PF01471">
    <property type="entry name" value="PG_binding_1"/>
    <property type="match status" value="1"/>
</dbReference>
<dbReference type="InterPro" id="IPR002477">
    <property type="entry name" value="Peptidoglycan-bd-like"/>
</dbReference>
<dbReference type="RefSeq" id="WP_069032340.1">
    <property type="nucleotide sequence ID" value="NZ_MDKC01000002.1"/>
</dbReference>
<keyword evidence="4" id="KW-1185">Reference proteome</keyword>
<dbReference type="EMBL" id="MDKC01000002">
    <property type="protein sequence ID" value="ODG93262.1"/>
    <property type="molecule type" value="Genomic_DNA"/>
</dbReference>
<evidence type="ECO:0000313" key="4">
    <source>
        <dbReference type="Proteomes" id="UP000094580"/>
    </source>
</evidence>
<organism evidence="3 4">
    <name type="scientific">Gottfriedia luciferensis</name>
    <dbReference type="NCBI Taxonomy" id="178774"/>
    <lineage>
        <taxon>Bacteria</taxon>
        <taxon>Bacillati</taxon>
        <taxon>Bacillota</taxon>
        <taxon>Bacilli</taxon>
        <taxon>Bacillales</taxon>
        <taxon>Bacillaceae</taxon>
        <taxon>Gottfriedia</taxon>
    </lineage>
</organism>
<feature type="domain" description="Peptidoglycan binding-like" evidence="1">
    <location>
        <begin position="171"/>
        <end position="207"/>
    </location>
</feature>
<evidence type="ECO:0000313" key="3">
    <source>
        <dbReference type="EMBL" id="ODG93262.1"/>
    </source>
</evidence>
<name>A0ABX2ZV19_9BACI</name>
<dbReference type="Gene3D" id="1.10.530.10">
    <property type="match status" value="1"/>
</dbReference>
<dbReference type="InterPro" id="IPR036366">
    <property type="entry name" value="PGBDSf"/>
</dbReference>
<dbReference type="Pfam" id="PF01832">
    <property type="entry name" value="Glucosaminidase"/>
    <property type="match status" value="1"/>
</dbReference>
<feature type="domain" description="Mannosyl-glycoprotein endo-beta-N-acetylglucosamidase-like" evidence="2">
    <location>
        <begin position="9"/>
        <end position="129"/>
    </location>
</feature>